<evidence type="ECO:0000313" key="1">
    <source>
        <dbReference type="EMBL" id="KAA3466683.1"/>
    </source>
</evidence>
<comment type="caution">
    <text evidence="1">The sequence shown here is derived from an EMBL/GenBank/DDBJ whole genome shotgun (WGS) entry which is preliminary data.</text>
</comment>
<protein>
    <submittedName>
        <fullName evidence="1">Protein QUIRKY-like</fullName>
    </submittedName>
</protein>
<dbReference type="Proteomes" id="UP000325315">
    <property type="component" value="Unassembled WGS sequence"/>
</dbReference>
<dbReference type="EMBL" id="SMMG02000007">
    <property type="protein sequence ID" value="KAA3466683.1"/>
    <property type="molecule type" value="Genomic_DNA"/>
</dbReference>
<gene>
    <name evidence="1" type="ORF">EPI10_001755</name>
</gene>
<name>A0A5B6VC76_9ROSI</name>
<reference evidence="2" key="1">
    <citation type="journal article" date="2019" name="Plant Biotechnol. J.">
        <title>Genome sequencing of the Australian wild diploid species Gossypium australe highlights disease resistance and delayed gland morphogenesis.</title>
        <authorList>
            <person name="Cai Y."/>
            <person name="Cai X."/>
            <person name="Wang Q."/>
            <person name="Wang P."/>
            <person name="Zhang Y."/>
            <person name="Cai C."/>
            <person name="Xu Y."/>
            <person name="Wang K."/>
            <person name="Zhou Z."/>
            <person name="Wang C."/>
            <person name="Geng S."/>
            <person name="Li B."/>
            <person name="Dong Q."/>
            <person name="Hou Y."/>
            <person name="Wang H."/>
            <person name="Ai P."/>
            <person name="Liu Z."/>
            <person name="Yi F."/>
            <person name="Sun M."/>
            <person name="An G."/>
            <person name="Cheng J."/>
            <person name="Zhang Y."/>
            <person name="Shi Q."/>
            <person name="Xie Y."/>
            <person name="Shi X."/>
            <person name="Chang Y."/>
            <person name="Huang F."/>
            <person name="Chen Y."/>
            <person name="Hong S."/>
            <person name="Mi L."/>
            <person name="Sun Q."/>
            <person name="Zhang L."/>
            <person name="Zhou B."/>
            <person name="Peng R."/>
            <person name="Zhang X."/>
            <person name="Liu F."/>
        </authorList>
    </citation>
    <scope>NUCLEOTIDE SEQUENCE [LARGE SCALE GENOMIC DNA]</scope>
    <source>
        <strain evidence="2">cv. PA1801</strain>
    </source>
</reference>
<keyword evidence="2" id="KW-1185">Reference proteome</keyword>
<evidence type="ECO:0000313" key="2">
    <source>
        <dbReference type="Proteomes" id="UP000325315"/>
    </source>
</evidence>
<dbReference type="OrthoDB" id="986023at2759"/>
<sequence>MVDSAFAAKAITCREAVQMGINMQKEKYLLTVVFKTIRFDFIPRSANSLAHILATEMLKRKEESYLIGGVPYYAESQARNESLREPD</sequence>
<dbReference type="AlphaFoldDB" id="A0A5B6VC76"/>
<proteinExistence type="predicted"/>
<accession>A0A5B6VC76</accession>
<organism evidence="1 2">
    <name type="scientific">Gossypium australe</name>
    <dbReference type="NCBI Taxonomy" id="47621"/>
    <lineage>
        <taxon>Eukaryota</taxon>
        <taxon>Viridiplantae</taxon>
        <taxon>Streptophyta</taxon>
        <taxon>Embryophyta</taxon>
        <taxon>Tracheophyta</taxon>
        <taxon>Spermatophyta</taxon>
        <taxon>Magnoliopsida</taxon>
        <taxon>eudicotyledons</taxon>
        <taxon>Gunneridae</taxon>
        <taxon>Pentapetalae</taxon>
        <taxon>rosids</taxon>
        <taxon>malvids</taxon>
        <taxon>Malvales</taxon>
        <taxon>Malvaceae</taxon>
        <taxon>Malvoideae</taxon>
        <taxon>Gossypium</taxon>
    </lineage>
</organism>